<gene>
    <name evidence="1" type="primary">7</name>
    <name evidence="1" type="ORF">SEA_KIMMYK_7</name>
</gene>
<accession>A0A345KSE4</accession>
<organism evidence="1 2">
    <name type="scientific">Gordonia phage KimmyK</name>
    <dbReference type="NCBI Taxonomy" id="2250394"/>
    <lineage>
        <taxon>Viruses</taxon>
        <taxon>Duplodnaviria</taxon>
        <taxon>Heunggongvirae</taxon>
        <taxon>Uroviricota</taxon>
        <taxon>Caudoviricetes</taxon>
        <taxon>Stackebrandtviridae</taxon>
        <taxon>Frickvirinae</taxon>
        <taxon>Wizardvirus</taxon>
        <taxon>Wizardvirus kimmyK</taxon>
    </lineage>
</organism>
<reference evidence="1 2" key="1">
    <citation type="submission" date="2018-06" db="EMBL/GenBank/DDBJ databases">
        <authorList>
            <person name="Butela K.A."/>
            <person name="Beechy J.R."/>
            <person name="Bowers R.A."/>
            <person name="Brown K."/>
            <person name="Burden T.M.M."/>
            <person name="Constantin J.B."/>
            <person name="Cosey L.N."/>
            <person name="DeFalco A.N."/>
            <person name="Evans J.M."/>
            <person name="Farian V.D."/>
            <person name="Ference A.R."/>
            <person name="Fusco T.M."/>
            <person name="Harris K.R."/>
            <person name="Harris S.M."/>
            <person name="Heitzenrater A.R."/>
            <person name="Hirak C.P."/>
            <person name="Hudson E."/>
            <person name="Huffine U.N."/>
            <person name="Jablonski G.C."/>
            <person name="Johnson D.L.K."/>
            <person name="Johnston A.N."/>
            <person name="Jones D.E."/>
            <person name="Kuniega E.A."/>
            <person name="Laird M.S."/>
            <person name="Lamberson P.E."/>
            <person name="Lucas H.E."/>
            <person name="Lukacs M.K."/>
            <person name="Meyer R.A."/>
            <person name="Moffat K.N."/>
            <person name="Moore T.C."/>
            <person name="Moran Z.C."/>
            <person name="Musser B.A."/>
            <person name="Nestor M.J."/>
            <person name="Offman C.M."/>
            <person name="Opalka N.M."/>
            <person name="Pickford V."/>
            <person name="Poll E.K."/>
            <person name="Reinhart L.R."/>
            <person name="Rucker C."/>
            <person name="Semekoski S.T."/>
            <person name="Shaffer K."/>
            <person name="Skatell A.C."/>
            <person name="Sloan M."/>
            <person name="Susi N.R."/>
            <person name="Woitkowiak H.C."/>
            <person name="Harvey A."/>
            <person name="Garlena R.A."/>
            <person name="Russell D.A."/>
            <person name="Pope W.H."/>
            <person name="Jacobs-Sera D."/>
            <person name="Hendrix R.W."/>
            <person name="Hatfull G.F."/>
        </authorList>
    </citation>
    <scope>NUCLEOTIDE SEQUENCE [LARGE SCALE GENOMIC DNA]</scope>
</reference>
<evidence type="ECO:0000313" key="2">
    <source>
        <dbReference type="Proteomes" id="UP000257385"/>
    </source>
</evidence>
<sequence length="149" mass="16915">MSALQAADVPADQPWLVKCGNREWWGFRRRIQHRQSEWYLLGVTHDGVKFASDRDVELVSPLGPRRFRSLPDGYVWQDYYSPDEVIRIREGIETARDAALATIQQVRELADDLDARAEAIAEANPDHVIHIEQARQHAAMIRNALGGAS</sequence>
<dbReference type="KEGG" id="vg:65114365"/>
<keyword evidence="2" id="KW-1185">Reference proteome</keyword>
<dbReference type="EMBL" id="MH479917">
    <property type="protein sequence ID" value="AXH45946.1"/>
    <property type="molecule type" value="Genomic_DNA"/>
</dbReference>
<proteinExistence type="predicted"/>
<evidence type="ECO:0000313" key="1">
    <source>
        <dbReference type="EMBL" id="AXH45946.1"/>
    </source>
</evidence>
<protein>
    <submittedName>
        <fullName evidence="1">Uncharacterized protein</fullName>
    </submittedName>
</protein>
<name>A0A345KSE4_9CAUD</name>
<dbReference type="GeneID" id="65114365"/>
<dbReference type="RefSeq" id="YP_010096707.1">
    <property type="nucleotide sequence ID" value="NC_055752.1"/>
</dbReference>
<dbReference type="Proteomes" id="UP000257385">
    <property type="component" value="Segment"/>
</dbReference>